<keyword evidence="2" id="KW-0472">Membrane</keyword>
<dbReference type="EMBL" id="AYKW01000010">
    <property type="protein sequence ID" value="PIL32577.1"/>
    <property type="molecule type" value="Genomic_DNA"/>
</dbReference>
<organism evidence="3 4">
    <name type="scientific">Ganoderma sinense ZZ0214-1</name>
    <dbReference type="NCBI Taxonomy" id="1077348"/>
    <lineage>
        <taxon>Eukaryota</taxon>
        <taxon>Fungi</taxon>
        <taxon>Dikarya</taxon>
        <taxon>Basidiomycota</taxon>
        <taxon>Agaricomycotina</taxon>
        <taxon>Agaricomycetes</taxon>
        <taxon>Polyporales</taxon>
        <taxon>Polyporaceae</taxon>
        <taxon>Ganoderma</taxon>
    </lineage>
</organism>
<proteinExistence type="predicted"/>
<feature type="transmembrane region" description="Helical" evidence="2">
    <location>
        <begin position="137"/>
        <end position="155"/>
    </location>
</feature>
<dbReference type="Proteomes" id="UP000230002">
    <property type="component" value="Unassembled WGS sequence"/>
</dbReference>
<evidence type="ECO:0000256" key="1">
    <source>
        <dbReference type="SAM" id="MobiDB-lite"/>
    </source>
</evidence>
<dbReference type="OrthoDB" id="3067110at2759"/>
<dbReference type="STRING" id="1077348.A0A2G8SFV0"/>
<keyword evidence="2" id="KW-0812">Transmembrane</keyword>
<dbReference type="AlphaFoldDB" id="A0A2G8SFV0"/>
<evidence type="ECO:0000313" key="3">
    <source>
        <dbReference type="EMBL" id="PIL32577.1"/>
    </source>
</evidence>
<feature type="region of interest" description="Disordered" evidence="1">
    <location>
        <begin position="203"/>
        <end position="230"/>
    </location>
</feature>
<evidence type="ECO:0000256" key="2">
    <source>
        <dbReference type="SAM" id="Phobius"/>
    </source>
</evidence>
<gene>
    <name evidence="3" type="ORF">GSI_05280</name>
</gene>
<evidence type="ECO:0000313" key="4">
    <source>
        <dbReference type="Proteomes" id="UP000230002"/>
    </source>
</evidence>
<reference evidence="3 4" key="1">
    <citation type="journal article" date="2015" name="Sci. Rep.">
        <title>Chromosome-level genome map provides insights into diverse defense mechanisms in the medicinal fungus Ganoderma sinense.</title>
        <authorList>
            <person name="Zhu Y."/>
            <person name="Xu J."/>
            <person name="Sun C."/>
            <person name="Zhou S."/>
            <person name="Xu H."/>
            <person name="Nelson D.R."/>
            <person name="Qian J."/>
            <person name="Song J."/>
            <person name="Luo H."/>
            <person name="Xiang L."/>
            <person name="Li Y."/>
            <person name="Xu Z."/>
            <person name="Ji A."/>
            <person name="Wang L."/>
            <person name="Lu S."/>
            <person name="Hayward A."/>
            <person name="Sun W."/>
            <person name="Li X."/>
            <person name="Schwartz D.C."/>
            <person name="Wang Y."/>
            <person name="Chen S."/>
        </authorList>
    </citation>
    <scope>NUCLEOTIDE SEQUENCE [LARGE SCALE GENOMIC DNA]</scope>
    <source>
        <strain evidence="3 4">ZZ0214-1</strain>
    </source>
</reference>
<keyword evidence="2" id="KW-1133">Transmembrane helix</keyword>
<feature type="compositionally biased region" description="Low complexity" evidence="1">
    <location>
        <begin position="206"/>
        <end position="217"/>
    </location>
</feature>
<feature type="compositionally biased region" description="Low complexity" evidence="1">
    <location>
        <begin position="301"/>
        <end position="312"/>
    </location>
</feature>
<keyword evidence="4" id="KW-1185">Reference proteome</keyword>
<comment type="caution">
    <text evidence="3">The sequence shown here is derived from an EMBL/GenBank/DDBJ whole genome shotgun (WGS) entry which is preliminary data.</text>
</comment>
<protein>
    <submittedName>
        <fullName evidence="3">Uncharacterized protein</fullName>
    </submittedName>
</protein>
<name>A0A2G8SFV0_9APHY</name>
<feature type="transmembrane region" description="Helical" evidence="2">
    <location>
        <begin position="109"/>
        <end position="131"/>
    </location>
</feature>
<feature type="region of interest" description="Disordered" evidence="1">
    <location>
        <begin position="285"/>
        <end position="318"/>
    </location>
</feature>
<sequence length="351" mass="38768">MDAPCAHIDASVSKAISTLRPISLTGLFGGDTAVAAMGTVHLFAHRWICRWYNTPGSYEIAKRYGQLANVWFWDGLFPGGTHDPSELFKLNGMKGPPFLGRALERPSSILVACCSFLLLGQFVTQLLIIPLGTPPGQVLYIFSLAASWLYNAYLASHNREDIQTEILFKMLRVEEGRICKVRCDFRTPMAVFTALVLQGHSRAADPKPSASSTSSAPSPDPSPDDVPYLLPYSDKHLQVENGRTLRIALQNPTKILNGIIPNDTKVWTDWKKHVGKAITRTLYPDQGGPLNPAAGWSDIPSTSSGAETASGTRPSPVEEEERLIRRLYGYANDGQRMYHAWLEWCASRTHT</sequence>
<accession>A0A2G8SFV0</accession>